<evidence type="ECO:0000256" key="1">
    <source>
        <dbReference type="SAM" id="MobiDB-lite"/>
    </source>
</evidence>
<dbReference type="EMBL" id="PZZZ01000001">
    <property type="protein sequence ID" value="PTM99028.1"/>
    <property type="molecule type" value="Genomic_DNA"/>
</dbReference>
<keyword evidence="3" id="KW-1185">Reference proteome</keyword>
<feature type="compositionally biased region" description="Basic and acidic residues" evidence="1">
    <location>
        <begin position="21"/>
        <end position="33"/>
    </location>
</feature>
<comment type="caution">
    <text evidence="2">The sequence shown here is derived from an EMBL/GenBank/DDBJ whole genome shotgun (WGS) entry which is preliminary data.</text>
</comment>
<gene>
    <name evidence="2" type="ORF">C7449_101699</name>
</gene>
<proteinExistence type="predicted"/>
<dbReference type="OrthoDB" id="7908694at2"/>
<feature type="region of interest" description="Disordered" evidence="1">
    <location>
        <begin position="1"/>
        <end position="60"/>
    </location>
</feature>
<protein>
    <submittedName>
        <fullName evidence="2">Uncharacterized protein</fullName>
    </submittedName>
</protein>
<dbReference type="RefSeq" id="WP_108001342.1">
    <property type="nucleotide sequence ID" value="NZ_JBHEEX010000021.1"/>
</dbReference>
<reference evidence="2 3" key="1">
    <citation type="submission" date="2018-04" db="EMBL/GenBank/DDBJ databases">
        <title>Genomic Encyclopedia of Type Strains, Phase IV (KMG-IV): sequencing the most valuable type-strain genomes for metagenomic binning, comparative biology and taxonomic classification.</title>
        <authorList>
            <person name="Goeker M."/>
        </authorList>
    </citation>
    <scope>NUCLEOTIDE SEQUENCE [LARGE SCALE GENOMIC DNA]</scope>
    <source>
        <strain evidence="2 3">DSM 7138</strain>
    </source>
</reference>
<accession>A0A2T5BJA1</accession>
<sequence length="60" mass="6538">MSKAKQPPRKPQSGKPQPGKSPDDEKAKQKAEDEYLNEALKGTFPASDPIAPPQFDDSTN</sequence>
<evidence type="ECO:0000313" key="2">
    <source>
        <dbReference type="EMBL" id="PTM99028.1"/>
    </source>
</evidence>
<dbReference type="Proteomes" id="UP000241247">
    <property type="component" value="Unassembled WGS sequence"/>
</dbReference>
<dbReference type="AlphaFoldDB" id="A0A2T5BJA1"/>
<evidence type="ECO:0000313" key="3">
    <source>
        <dbReference type="Proteomes" id="UP000241247"/>
    </source>
</evidence>
<organism evidence="2 3">
    <name type="scientific">Mycoplana dimorpha</name>
    <dbReference type="NCBI Taxonomy" id="28320"/>
    <lineage>
        <taxon>Bacteria</taxon>
        <taxon>Pseudomonadati</taxon>
        <taxon>Pseudomonadota</taxon>
        <taxon>Alphaproteobacteria</taxon>
        <taxon>Hyphomicrobiales</taxon>
        <taxon>Rhizobiaceae</taxon>
        <taxon>Mycoplana</taxon>
    </lineage>
</organism>
<name>A0A2T5BJA1_MYCDI</name>